<dbReference type="InterPro" id="IPR014312">
    <property type="entry name" value="Succ_DH_anchor"/>
</dbReference>
<keyword evidence="10 16" id="KW-0812">Transmembrane</keyword>
<comment type="caution">
    <text evidence="17">The sequence shown here is derived from an EMBL/GenBank/DDBJ whole genome shotgun (WGS) entry which is preliminary data.</text>
</comment>
<dbReference type="Proteomes" id="UP001156882">
    <property type="component" value="Unassembled WGS sequence"/>
</dbReference>
<evidence type="ECO:0000256" key="5">
    <source>
        <dbReference type="ARBA" id="ARBA00011558"/>
    </source>
</evidence>
<evidence type="ECO:0000313" key="18">
    <source>
        <dbReference type="Proteomes" id="UP001156882"/>
    </source>
</evidence>
<dbReference type="EMBL" id="BSPC01000005">
    <property type="protein sequence ID" value="GLS17484.1"/>
    <property type="molecule type" value="Genomic_DNA"/>
</dbReference>
<dbReference type="InterPro" id="IPR000701">
    <property type="entry name" value="SuccDH_FuR_B_TM-su"/>
</dbReference>
<evidence type="ECO:0000256" key="16">
    <source>
        <dbReference type="SAM" id="Phobius"/>
    </source>
</evidence>
<comment type="subunit">
    <text evidence="5">Part of an enzyme complex containing four subunits: a flavoprotein, an iron-sulfur protein, plus two membrane-anchoring proteins, SdhC and SdhD.</text>
</comment>
<evidence type="ECO:0000256" key="12">
    <source>
        <dbReference type="ARBA" id="ARBA00022982"/>
    </source>
</evidence>
<evidence type="ECO:0000256" key="6">
    <source>
        <dbReference type="ARBA" id="ARBA00019425"/>
    </source>
</evidence>
<proteinExistence type="predicted"/>
<dbReference type="SUPFAM" id="SSF81343">
    <property type="entry name" value="Fumarate reductase respiratory complex transmembrane subunits"/>
    <property type="match status" value="1"/>
</dbReference>
<comment type="cofactor">
    <cofactor evidence="1">
        <name>heme</name>
        <dbReference type="ChEBI" id="CHEBI:30413"/>
    </cofactor>
</comment>
<keyword evidence="9" id="KW-0349">Heme</keyword>
<evidence type="ECO:0000256" key="11">
    <source>
        <dbReference type="ARBA" id="ARBA00022723"/>
    </source>
</evidence>
<feature type="transmembrane region" description="Helical" evidence="16">
    <location>
        <begin position="57"/>
        <end position="80"/>
    </location>
</feature>
<dbReference type="Pfam" id="PF01127">
    <property type="entry name" value="Sdh_cyt"/>
    <property type="match status" value="1"/>
</dbReference>
<evidence type="ECO:0000256" key="14">
    <source>
        <dbReference type="ARBA" id="ARBA00023004"/>
    </source>
</evidence>
<dbReference type="InterPro" id="IPR034804">
    <property type="entry name" value="SQR/QFR_C/D"/>
</dbReference>
<evidence type="ECO:0000256" key="8">
    <source>
        <dbReference type="ARBA" id="ARBA00022532"/>
    </source>
</evidence>
<keyword evidence="15 16" id="KW-0472">Membrane</keyword>
<feature type="transmembrane region" description="Helical" evidence="16">
    <location>
        <begin position="31"/>
        <end position="51"/>
    </location>
</feature>
<evidence type="ECO:0000256" key="2">
    <source>
        <dbReference type="ARBA" id="ARBA00004050"/>
    </source>
</evidence>
<comment type="pathway">
    <text evidence="4">Carbohydrate metabolism; tricarboxylic acid cycle.</text>
</comment>
<keyword evidence="7" id="KW-0813">Transport</keyword>
<sequence length="129" mass="14093">MSNKSLKTPLGRVRGLGAAKSGTQHFWLQRLTGVALVPLTVIFVFTVIYLARASQTTVIATLSSPLIAIFLYLFIIAGVIHMRAGMQVIIEDYVEKEELKIAAVMANTFFAIFIGAACLYALLKLNFGI</sequence>
<keyword evidence="8" id="KW-0816">Tricarboxylic acid cycle</keyword>
<keyword evidence="12" id="KW-0249">Electron transport</keyword>
<feature type="transmembrane region" description="Helical" evidence="16">
    <location>
        <begin position="101"/>
        <end position="123"/>
    </location>
</feature>
<evidence type="ECO:0000256" key="7">
    <source>
        <dbReference type="ARBA" id="ARBA00022448"/>
    </source>
</evidence>
<evidence type="ECO:0000313" key="17">
    <source>
        <dbReference type="EMBL" id="GLS17484.1"/>
    </source>
</evidence>
<comment type="function">
    <text evidence="2">Membrane-anchoring subunit of succinate dehydrogenase (SDH).</text>
</comment>
<gene>
    <name evidence="17" type="primary">sdhD</name>
    <name evidence="17" type="ORF">GCM10007874_04990</name>
</gene>
<organism evidence="17 18">
    <name type="scientific">Labrys miyagiensis</name>
    <dbReference type="NCBI Taxonomy" id="346912"/>
    <lineage>
        <taxon>Bacteria</taxon>
        <taxon>Pseudomonadati</taxon>
        <taxon>Pseudomonadota</taxon>
        <taxon>Alphaproteobacteria</taxon>
        <taxon>Hyphomicrobiales</taxon>
        <taxon>Xanthobacteraceae</taxon>
        <taxon>Labrys</taxon>
    </lineage>
</organism>
<evidence type="ECO:0000256" key="4">
    <source>
        <dbReference type="ARBA" id="ARBA00005163"/>
    </source>
</evidence>
<evidence type="ECO:0000256" key="3">
    <source>
        <dbReference type="ARBA" id="ARBA00004141"/>
    </source>
</evidence>
<reference evidence="18" key="1">
    <citation type="journal article" date="2019" name="Int. J. Syst. Evol. Microbiol.">
        <title>The Global Catalogue of Microorganisms (GCM) 10K type strain sequencing project: providing services to taxonomists for standard genome sequencing and annotation.</title>
        <authorList>
            <consortium name="The Broad Institute Genomics Platform"/>
            <consortium name="The Broad Institute Genome Sequencing Center for Infectious Disease"/>
            <person name="Wu L."/>
            <person name="Ma J."/>
        </authorList>
    </citation>
    <scope>NUCLEOTIDE SEQUENCE [LARGE SCALE GENOMIC DNA]</scope>
    <source>
        <strain evidence="18">NBRC 101365</strain>
    </source>
</reference>
<evidence type="ECO:0000256" key="1">
    <source>
        <dbReference type="ARBA" id="ARBA00001971"/>
    </source>
</evidence>
<accession>A0ABQ6CBB7</accession>
<name>A0ABQ6CBB7_9HYPH</name>
<keyword evidence="18" id="KW-1185">Reference proteome</keyword>
<keyword evidence="14" id="KW-0408">Iron</keyword>
<dbReference type="RefSeq" id="WP_431310626.1">
    <property type="nucleotide sequence ID" value="NZ_BSPC01000005.1"/>
</dbReference>
<evidence type="ECO:0000256" key="15">
    <source>
        <dbReference type="ARBA" id="ARBA00023136"/>
    </source>
</evidence>
<dbReference type="NCBIfam" id="TIGR02968">
    <property type="entry name" value="succ_dehyd_anc"/>
    <property type="match status" value="1"/>
</dbReference>
<evidence type="ECO:0000256" key="9">
    <source>
        <dbReference type="ARBA" id="ARBA00022617"/>
    </source>
</evidence>
<evidence type="ECO:0000256" key="13">
    <source>
        <dbReference type="ARBA" id="ARBA00022989"/>
    </source>
</evidence>
<evidence type="ECO:0000256" key="10">
    <source>
        <dbReference type="ARBA" id="ARBA00022692"/>
    </source>
</evidence>
<keyword evidence="11" id="KW-0479">Metal-binding</keyword>
<comment type="subcellular location">
    <subcellularLocation>
        <location evidence="3">Membrane</location>
        <topology evidence="3">Multi-pass membrane protein</topology>
    </subcellularLocation>
</comment>
<protein>
    <recommendedName>
        <fullName evidence="6">Succinate dehydrogenase hydrophobic membrane anchor subunit</fullName>
    </recommendedName>
</protein>
<dbReference type="CDD" id="cd03495">
    <property type="entry name" value="SQR_TypeC_SdhD_like"/>
    <property type="match status" value="1"/>
</dbReference>
<keyword evidence="13 16" id="KW-1133">Transmembrane helix</keyword>
<dbReference type="Gene3D" id="1.20.1300.10">
    <property type="entry name" value="Fumarate reductase/succinate dehydrogenase, transmembrane subunit"/>
    <property type="match status" value="1"/>
</dbReference>